<dbReference type="HOGENOM" id="CLU_388543_0_0_1"/>
<feature type="domain" description="LRRK2 ARM repeat" evidence="4">
    <location>
        <begin position="144"/>
        <end position="312"/>
    </location>
</feature>
<feature type="repeat" description="ARM" evidence="2">
    <location>
        <begin position="95"/>
        <end position="139"/>
    </location>
</feature>
<feature type="region of interest" description="Disordered" evidence="3">
    <location>
        <begin position="341"/>
        <end position="371"/>
    </location>
</feature>
<organism evidence="5 6">
    <name type="scientific">Emiliania huxleyi (strain CCMP1516)</name>
    <dbReference type="NCBI Taxonomy" id="280463"/>
    <lineage>
        <taxon>Eukaryota</taxon>
        <taxon>Haptista</taxon>
        <taxon>Haptophyta</taxon>
        <taxon>Prymnesiophyceae</taxon>
        <taxon>Isochrysidales</taxon>
        <taxon>Noelaerhabdaceae</taxon>
        <taxon>Emiliania</taxon>
    </lineage>
</organism>
<name>A0A0D3J5K8_EMIH1</name>
<dbReference type="InterPro" id="IPR011989">
    <property type="entry name" value="ARM-like"/>
</dbReference>
<evidence type="ECO:0000256" key="2">
    <source>
        <dbReference type="PROSITE-ProRule" id="PRU00259"/>
    </source>
</evidence>
<evidence type="ECO:0000259" key="4">
    <source>
        <dbReference type="Pfam" id="PF23744"/>
    </source>
</evidence>
<reference evidence="5" key="2">
    <citation type="submission" date="2024-10" db="UniProtKB">
        <authorList>
            <consortium name="EnsemblProtists"/>
        </authorList>
    </citation>
    <scope>IDENTIFICATION</scope>
</reference>
<dbReference type="PaxDb" id="2903-EOD18793"/>
<dbReference type="PANTHER" id="PTHR22895:SF0">
    <property type="entry name" value="ARMADILLO REPEAT-CONTAINING PROTEIN 6"/>
    <property type="match status" value="1"/>
</dbReference>
<dbReference type="SUPFAM" id="SSF56399">
    <property type="entry name" value="ADP-ribosylation"/>
    <property type="match status" value="1"/>
</dbReference>
<reference evidence="6" key="1">
    <citation type="journal article" date="2013" name="Nature">
        <title>Pan genome of the phytoplankton Emiliania underpins its global distribution.</title>
        <authorList>
            <person name="Read B.A."/>
            <person name="Kegel J."/>
            <person name="Klute M.J."/>
            <person name="Kuo A."/>
            <person name="Lefebvre S.C."/>
            <person name="Maumus F."/>
            <person name="Mayer C."/>
            <person name="Miller J."/>
            <person name="Monier A."/>
            <person name="Salamov A."/>
            <person name="Young J."/>
            <person name="Aguilar M."/>
            <person name="Claverie J.M."/>
            <person name="Frickenhaus S."/>
            <person name="Gonzalez K."/>
            <person name="Herman E.K."/>
            <person name="Lin Y.C."/>
            <person name="Napier J."/>
            <person name="Ogata H."/>
            <person name="Sarno A.F."/>
            <person name="Shmutz J."/>
            <person name="Schroeder D."/>
            <person name="de Vargas C."/>
            <person name="Verret F."/>
            <person name="von Dassow P."/>
            <person name="Valentin K."/>
            <person name="Van de Peer Y."/>
            <person name="Wheeler G."/>
            <person name="Dacks J.B."/>
            <person name="Delwiche C.F."/>
            <person name="Dyhrman S.T."/>
            <person name="Glockner G."/>
            <person name="John U."/>
            <person name="Richards T."/>
            <person name="Worden A.Z."/>
            <person name="Zhang X."/>
            <person name="Grigoriev I.V."/>
            <person name="Allen A.E."/>
            <person name="Bidle K."/>
            <person name="Borodovsky M."/>
            <person name="Bowler C."/>
            <person name="Brownlee C."/>
            <person name="Cock J.M."/>
            <person name="Elias M."/>
            <person name="Gladyshev V.N."/>
            <person name="Groth M."/>
            <person name="Guda C."/>
            <person name="Hadaegh A."/>
            <person name="Iglesias-Rodriguez M.D."/>
            <person name="Jenkins J."/>
            <person name="Jones B.M."/>
            <person name="Lawson T."/>
            <person name="Leese F."/>
            <person name="Lindquist E."/>
            <person name="Lobanov A."/>
            <person name="Lomsadze A."/>
            <person name="Malik S.B."/>
            <person name="Marsh M.E."/>
            <person name="Mackinder L."/>
            <person name="Mock T."/>
            <person name="Mueller-Roeber B."/>
            <person name="Pagarete A."/>
            <person name="Parker M."/>
            <person name="Probert I."/>
            <person name="Quesneville H."/>
            <person name="Raines C."/>
            <person name="Rensing S.A."/>
            <person name="Riano-Pachon D.M."/>
            <person name="Richier S."/>
            <person name="Rokitta S."/>
            <person name="Shiraiwa Y."/>
            <person name="Soanes D.M."/>
            <person name="van der Giezen M."/>
            <person name="Wahlund T.M."/>
            <person name="Williams B."/>
            <person name="Wilson W."/>
            <person name="Wolfe G."/>
            <person name="Wurch L.L."/>
        </authorList>
    </citation>
    <scope>NUCLEOTIDE SEQUENCE</scope>
</reference>
<dbReference type="KEGG" id="ehx:EMIHUDRAFT_209374"/>
<sequence>MDAQEPAAVVASMREHISNVQLQRDGCSTLLQIGGPDGSGACKQAVVEAGGLAAVVAAMGGHATDVVVQTLGCDVVGGVLATYNEAREQAVVDAGGLAAVVAAMGRHATDEEVQRAGCFALRNMAAGRDARKQAVVDAGGPAAVVAAMGRHATDEEVQRAGCFALRNMAAGCYARKQAVMDACKRAVVDAGGATAVVAAMGRHAADVELQRAGCGALETMGMAYFGCDAFQQAVVDAGGLAAVVAAMGRHAADAKLQRAGCGALQNMAAGRDARRQAVVDAGGATAVVAAMGGHAADMELQRAGCDALYNMAEDSDAGKQAVLGAGGLAALAERARRRAEQRALQMQEQREEAERRAQASQQGQQGLQQQLTAAQQTNARLQAEIAQLRAASQSAQASAIDRLVDSSSPGGGLLSVAAGPLTHFNSQYQGARRRCYSSLDIWRAAGPASPFGTEVSMLRRLWAEGGRGRQAGPNQDMLPMGFTLTRIEAIDVPASDRQAFYNLVEQMDSRRSSGTNPGPFNPIYPGGDRTGEKAAVFAQLRARFLPRDRLQNQNIMLALHGCSHAVADNVCKNGFAVVPYRDEPWFGRGLYLTTYAECACRYATGEFKEQPNPPNSAGEHVLIAAFVAPGMVYPVSRKPDYARPSNLTSSSKLKDRALQPQFNSHYAFVSAANNYECMDGARNGAVMDYDELVCGNEVQALPAYRLYFRAP</sequence>
<evidence type="ECO:0000256" key="1">
    <source>
        <dbReference type="ARBA" id="ARBA00022737"/>
    </source>
</evidence>
<evidence type="ECO:0000313" key="5">
    <source>
        <dbReference type="EnsemblProtists" id="EOD18793"/>
    </source>
</evidence>
<dbReference type="InterPro" id="IPR056597">
    <property type="entry name" value="ARM_LRRK2"/>
</dbReference>
<dbReference type="Gene3D" id="3.90.228.10">
    <property type="match status" value="1"/>
</dbReference>
<dbReference type="EnsemblProtists" id="EOD18793">
    <property type="protein sequence ID" value="EOD18793"/>
    <property type="gene ID" value="EMIHUDRAFT_209374"/>
</dbReference>
<dbReference type="Pfam" id="PF23744">
    <property type="entry name" value="ARM_LRRK2"/>
    <property type="match status" value="1"/>
</dbReference>
<dbReference type="Gene3D" id="1.25.10.10">
    <property type="entry name" value="Leucine-rich Repeat Variant"/>
    <property type="match status" value="2"/>
</dbReference>
<dbReference type="eggNOG" id="KOG4199">
    <property type="taxonomic scope" value="Eukaryota"/>
</dbReference>
<evidence type="ECO:0000313" key="6">
    <source>
        <dbReference type="Proteomes" id="UP000013827"/>
    </source>
</evidence>
<dbReference type="GeneID" id="17264340"/>
<feature type="compositionally biased region" description="Low complexity" evidence="3">
    <location>
        <begin position="358"/>
        <end position="371"/>
    </location>
</feature>
<dbReference type="PROSITE" id="PS50176">
    <property type="entry name" value="ARM_REPEAT"/>
    <property type="match status" value="2"/>
</dbReference>
<keyword evidence="1" id="KW-0677">Repeat</keyword>
<dbReference type="RefSeq" id="XP_005771222.1">
    <property type="nucleotide sequence ID" value="XM_005771165.1"/>
</dbReference>
<accession>A0A0D3J5K8</accession>
<proteinExistence type="predicted"/>
<dbReference type="SMART" id="SM00185">
    <property type="entry name" value="ARM"/>
    <property type="match status" value="6"/>
</dbReference>
<dbReference type="InterPro" id="IPR016024">
    <property type="entry name" value="ARM-type_fold"/>
</dbReference>
<dbReference type="Proteomes" id="UP000013827">
    <property type="component" value="Unassembled WGS sequence"/>
</dbReference>
<dbReference type="InterPro" id="IPR000225">
    <property type="entry name" value="Armadillo"/>
</dbReference>
<protein>
    <recommendedName>
        <fullName evidence="4">LRRK2 ARM repeat domain-containing protein</fullName>
    </recommendedName>
</protein>
<dbReference type="SUPFAM" id="SSF48371">
    <property type="entry name" value="ARM repeat"/>
    <property type="match status" value="1"/>
</dbReference>
<evidence type="ECO:0000256" key="3">
    <source>
        <dbReference type="SAM" id="MobiDB-lite"/>
    </source>
</evidence>
<dbReference type="AlphaFoldDB" id="A0A0D3J5K8"/>
<dbReference type="PANTHER" id="PTHR22895">
    <property type="entry name" value="ARMADILLO REPEAT-CONTAINING PROTEIN 6"/>
    <property type="match status" value="1"/>
</dbReference>
<keyword evidence="6" id="KW-1185">Reference proteome</keyword>
<feature type="repeat" description="ARM" evidence="2">
    <location>
        <begin position="238"/>
        <end position="282"/>
    </location>
</feature>
<feature type="compositionally biased region" description="Basic and acidic residues" evidence="3">
    <location>
        <begin position="348"/>
        <end position="357"/>
    </location>
</feature>